<dbReference type="Proteomes" id="UP000656274">
    <property type="component" value="Unassembled WGS sequence"/>
</dbReference>
<evidence type="ECO:0000256" key="1">
    <source>
        <dbReference type="SAM" id="SignalP"/>
    </source>
</evidence>
<feature type="signal peptide" evidence="1">
    <location>
        <begin position="1"/>
        <end position="20"/>
    </location>
</feature>
<comment type="caution">
    <text evidence="2">The sequence shown here is derived from an EMBL/GenBank/DDBJ whole genome shotgun (WGS) entry which is preliminary data.</text>
</comment>
<protein>
    <submittedName>
        <fullName evidence="2">Uncharacterized protein</fullName>
    </submittedName>
</protein>
<dbReference type="RefSeq" id="WP_194093132.1">
    <property type="nucleotide sequence ID" value="NZ_JADFTZ010000001.1"/>
</dbReference>
<organism evidence="2 3">
    <name type="scientific">Flavobacterium proteolyticum</name>
    <dbReference type="NCBI Taxonomy" id="2911683"/>
    <lineage>
        <taxon>Bacteria</taxon>
        <taxon>Pseudomonadati</taxon>
        <taxon>Bacteroidota</taxon>
        <taxon>Flavobacteriia</taxon>
        <taxon>Flavobacteriales</taxon>
        <taxon>Flavobacteriaceae</taxon>
        <taxon>Flavobacterium</taxon>
    </lineage>
</organism>
<keyword evidence="3" id="KW-1185">Reference proteome</keyword>
<evidence type="ECO:0000313" key="3">
    <source>
        <dbReference type="Proteomes" id="UP000656274"/>
    </source>
</evidence>
<sequence>MKKIFFSLVLFFTFSTLSFAQDQKSNDPKMAAKLELNELVKEIPLESNLENGMYSLLIYKHETLAKATSDKERNKVYETMKSKIEGSLSPAQLKKLKNNKKLYENLIK</sequence>
<keyword evidence="1" id="KW-0732">Signal</keyword>
<gene>
    <name evidence="2" type="ORF">IM755_00515</name>
</gene>
<proteinExistence type="predicted"/>
<reference evidence="2 3" key="1">
    <citation type="submission" date="2020-10" db="EMBL/GenBank/DDBJ databases">
        <title>The genome sequence of Flavobacterium aquaticum 1Y8A.</title>
        <authorList>
            <person name="Liu Y."/>
        </authorList>
    </citation>
    <scope>NUCLEOTIDE SEQUENCE [LARGE SCALE GENOMIC DNA]</scope>
    <source>
        <strain evidence="2 3">1Y8A</strain>
    </source>
</reference>
<accession>A0ABR9WMN5</accession>
<name>A0ABR9WMN5_9FLAO</name>
<dbReference type="EMBL" id="JADFTZ010000001">
    <property type="protein sequence ID" value="MBE9575180.1"/>
    <property type="molecule type" value="Genomic_DNA"/>
</dbReference>
<evidence type="ECO:0000313" key="2">
    <source>
        <dbReference type="EMBL" id="MBE9575180.1"/>
    </source>
</evidence>
<feature type="chain" id="PRO_5047013898" evidence="1">
    <location>
        <begin position="21"/>
        <end position="108"/>
    </location>
</feature>